<dbReference type="AlphaFoldDB" id="A0A5C6E5I9"/>
<keyword evidence="1" id="KW-0812">Transmembrane</keyword>
<name>A0A5C6E5I9_9BACT</name>
<evidence type="ECO:0000313" key="2">
    <source>
        <dbReference type="EMBL" id="TWU44120.1"/>
    </source>
</evidence>
<organism evidence="2 3">
    <name type="scientific">Novipirellula aureliae</name>
    <dbReference type="NCBI Taxonomy" id="2527966"/>
    <lineage>
        <taxon>Bacteria</taxon>
        <taxon>Pseudomonadati</taxon>
        <taxon>Planctomycetota</taxon>
        <taxon>Planctomycetia</taxon>
        <taxon>Pirellulales</taxon>
        <taxon>Pirellulaceae</taxon>
        <taxon>Novipirellula</taxon>
    </lineage>
</organism>
<dbReference type="Proteomes" id="UP000315471">
    <property type="component" value="Unassembled WGS sequence"/>
</dbReference>
<evidence type="ECO:0000256" key="1">
    <source>
        <dbReference type="SAM" id="Phobius"/>
    </source>
</evidence>
<sequence>MQQDNNMLYTIHQAVISRSMFAWILCIVLLPLPVPVMHQHDEVRTPQSLSDHLASQHNGLSCEQLAIDDPHWHFVLPQPFRGEDSHQDKLPVEHPDFVCSGIRHLEIGSTCEISSLTWTLVALASSCNQWSTCQVSTSDPRLRDAFDALHIQRCAFSCVMIC</sequence>
<evidence type="ECO:0000313" key="3">
    <source>
        <dbReference type="Proteomes" id="UP000315471"/>
    </source>
</evidence>
<feature type="transmembrane region" description="Helical" evidence="1">
    <location>
        <begin position="20"/>
        <end position="38"/>
    </location>
</feature>
<keyword evidence="1" id="KW-0472">Membrane</keyword>
<comment type="caution">
    <text evidence="2">The sequence shown here is derived from an EMBL/GenBank/DDBJ whole genome shotgun (WGS) entry which is preliminary data.</text>
</comment>
<gene>
    <name evidence="2" type="ORF">Q31b_16550</name>
</gene>
<protein>
    <submittedName>
        <fullName evidence="2">Uncharacterized protein</fullName>
    </submittedName>
</protein>
<dbReference type="EMBL" id="SJPY01000002">
    <property type="protein sequence ID" value="TWU44120.1"/>
    <property type="molecule type" value="Genomic_DNA"/>
</dbReference>
<accession>A0A5C6E5I9</accession>
<keyword evidence="1" id="KW-1133">Transmembrane helix</keyword>
<keyword evidence="3" id="KW-1185">Reference proteome</keyword>
<reference evidence="2 3" key="1">
    <citation type="submission" date="2019-02" db="EMBL/GenBank/DDBJ databases">
        <title>Deep-cultivation of Planctomycetes and their phenomic and genomic characterization uncovers novel biology.</title>
        <authorList>
            <person name="Wiegand S."/>
            <person name="Jogler M."/>
            <person name="Boedeker C."/>
            <person name="Pinto D."/>
            <person name="Vollmers J."/>
            <person name="Rivas-Marin E."/>
            <person name="Kohn T."/>
            <person name="Peeters S.H."/>
            <person name="Heuer A."/>
            <person name="Rast P."/>
            <person name="Oberbeckmann S."/>
            <person name="Bunk B."/>
            <person name="Jeske O."/>
            <person name="Meyerdierks A."/>
            <person name="Storesund J.E."/>
            <person name="Kallscheuer N."/>
            <person name="Luecker S."/>
            <person name="Lage O.M."/>
            <person name="Pohl T."/>
            <person name="Merkel B.J."/>
            <person name="Hornburger P."/>
            <person name="Mueller R.-W."/>
            <person name="Bruemmer F."/>
            <person name="Labrenz M."/>
            <person name="Spormann A.M."/>
            <person name="Op Den Camp H."/>
            <person name="Overmann J."/>
            <person name="Amann R."/>
            <person name="Jetten M.S.M."/>
            <person name="Mascher T."/>
            <person name="Medema M.H."/>
            <person name="Devos D.P."/>
            <person name="Kaster A.-K."/>
            <person name="Ovreas L."/>
            <person name="Rohde M."/>
            <person name="Galperin M.Y."/>
            <person name="Jogler C."/>
        </authorList>
    </citation>
    <scope>NUCLEOTIDE SEQUENCE [LARGE SCALE GENOMIC DNA]</scope>
    <source>
        <strain evidence="2 3">Q31b</strain>
    </source>
</reference>
<proteinExistence type="predicted"/>